<dbReference type="PROSITE" id="PS51762">
    <property type="entry name" value="GH16_2"/>
    <property type="match status" value="1"/>
</dbReference>
<dbReference type="SUPFAM" id="SSF49899">
    <property type="entry name" value="Concanavalin A-like lectins/glucanases"/>
    <property type="match status" value="1"/>
</dbReference>
<dbReference type="Pfam" id="PF00722">
    <property type="entry name" value="Glyco_hydro_16"/>
    <property type="match status" value="1"/>
</dbReference>
<dbReference type="InterPro" id="IPR013320">
    <property type="entry name" value="ConA-like_dom_sf"/>
</dbReference>
<dbReference type="GO" id="GO:0005975">
    <property type="term" value="P:carbohydrate metabolic process"/>
    <property type="evidence" value="ECO:0007669"/>
    <property type="project" value="InterPro"/>
</dbReference>
<reference evidence="3" key="1">
    <citation type="submission" date="2023-03" db="EMBL/GenBank/DDBJ databases">
        <title>Andean soil-derived lignocellulolytic bacterial consortium as a source of novel taxa and putative plastic-active enzymes.</title>
        <authorList>
            <person name="Diaz-Garcia L."/>
            <person name="Chuvochina M."/>
            <person name="Feuerriegel G."/>
            <person name="Bunk B."/>
            <person name="Sproer C."/>
            <person name="Streit W.R."/>
            <person name="Rodriguez L.M."/>
            <person name="Overmann J."/>
            <person name="Jimenez D.J."/>
        </authorList>
    </citation>
    <scope>NUCLEOTIDE SEQUENCE</scope>
    <source>
        <strain evidence="3">MAG 4196</strain>
    </source>
</reference>
<keyword evidence="3" id="KW-0378">Hydrolase</keyword>
<gene>
    <name evidence="3" type="ORF">P0Y65_14330</name>
</gene>
<name>A0AAJ6AYA7_9HYPH</name>
<sequence>MLRAERELVWADEFDGTAGSVPTPSFWTHEIGGHGWGNGELQTYTDRSDNAFLDGHGNLCVVGRRTGDSFTSARLTSKGLVQFQYGRFETRLKVPAGAGLWSAVWLLGANIDDAPWPACGEIDVVEHVSAKPDRVFGTVHCPEFFQDNGLSGDHVAAEPFTDGFHVFAIDWAEDRIAWSVDGLPYFEVTRTGLESSWVFDHPFYVMVNLAVGGWLGGDVSEDTRFPATLQIDYIRIYSSQPPPTLGEIG</sequence>
<accession>A0AAJ6AYA7</accession>
<dbReference type="Proteomes" id="UP001217476">
    <property type="component" value="Chromosome"/>
</dbReference>
<dbReference type="GO" id="GO:0004553">
    <property type="term" value="F:hydrolase activity, hydrolyzing O-glycosyl compounds"/>
    <property type="evidence" value="ECO:0007669"/>
    <property type="project" value="InterPro"/>
</dbReference>
<evidence type="ECO:0000313" key="3">
    <source>
        <dbReference type="EMBL" id="WEK03365.1"/>
    </source>
</evidence>
<organism evidence="3 4">
    <name type="scientific">Candidatus Devosia phytovorans</name>
    <dbReference type="NCBI Taxonomy" id="3121372"/>
    <lineage>
        <taxon>Bacteria</taxon>
        <taxon>Pseudomonadati</taxon>
        <taxon>Pseudomonadota</taxon>
        <taxon>Alphaproteobacteria</taxon>
        <taxon>Hyphomicrobiales</taxon>
        <taxon>Devosiaceae</taxon>
        <taxon>Devosia</taxon>
    </lineage>
</organism>
<dbReference type="AlphaFoldDB" id="A0AAJ6AYA7"/>
<dbReference type="CDD" id="cd08023">
    <property type="entry name" value="GH16_laminarinase_like"/>
    <property type="match status" value="1"/>
</dbReference>
<protein>
    <submittedName>
        <fullName evidence="3">Glycoside hydrolase family 16 protein</fullName>
    </submittedName>
</protein>
<comment type="similarity">
    <text evidence="1">Belongs to the glycosyl hydrolase 16 family.</text>
</comment>
<dbReference type="EMBL" id="CP119312">
    <property type="protein sequence ID" value="WEK03365.1"/>
    <property type="molecule type" value="Genomic_DNA"/>
</dbReference>
<evidence type="ECO:0000259" key="2">
    <source>
        <dbReference type="PROSITE" id="PS51762"/>
    </source>
</evidence>
<dbReference type="PANTHER" id="PTHR10963">
    <property type="entry name" value="GLYCOSYL HYDROLASE-RELATED"/>
    <property type="match status" value="1"/>
</dbReference>
<proteinExistence type="inferred from homology"/>
<dbReference type="InterPro" id="IPR000757">
    <property type="entry name" value="Beta-glucanase-like"/>
</dbReference>
<feature type="domain" description="GH16" evidence="2">
    <location>
        <begin position="16"/>
        <end position="242"/>
    </location>
</feature>
<evidence type="ECO:0000256" key="1">
    <source>
        <dbReference type="ARBA" id="ARBA00006865"/>
    </source>
</evidence>
<evidence type="ECO:0000313" key="4">
    <source>
        <dbReference type="Proteomes" id="UP001217476"/>
    </source>
</evidence>
<dbReference type="Gene3D" id="2.60.120.200">
    <property type="match status" value="1"/>
</dbReference>
<dbReference type="InterPro" id="IPR050546">
    <property type="entry name" value="Glycosyl_Hydrlase_16"/>
</dbReference>
<dbReference type="PANTHER" id="PTHR10963:SF55">
    <property type="entry name" value="GLYCOSIDE HYDROLASE FAMILY 16 PROTEIN"/>
    <property type="match status" value="1"/>
</dbReference>